<comment type="similarity">
    <text evidence="5">Belongs to the E3 ubiquitin-protein ligase UBR1-like family.</text>
</comment>
<keyword evidence="8" id="KW-1185">Reference proteome</keyword>
<dbReference type="PANTHER" id="PTHR21497:SF24">
    <property type="entry name" value="E3 UBIQUITIN-PROTEIN LIGASE UBR1"/>
    <property type="match status" value="1"/>
</dbReference>
<dbReference type="GO" id="GO:0000151">
    <property type="term" value="C:ubiquitin ligase complex"/>
    <property type="evidence" value="ECO:0007669"/>
    <property type="project" value="TreeGrafter"/>
</dbReference>
<dbReference type="GO" id="GO:0061630">
    <property type="term" value="F:ubiquitin protein ligase activity"/>
    <property type="evidence" value="ECO:0007669"/>
    <property type="project" value="UniProtKB-UniRule"/>
</dbReference>
<dbReference type="EC" id="2.3.2.27" evidence="5"/>
<gene>
    <name evidence="7" type="ORF">RF11_14151</name>
</gene>
<dbReference type="SMART" id="SM00396">
    <property type="entry name" value="ZnF_UBR1"/>
    <property type="match status" value="1"/>
</dbReference>
<evidence type="ECO:0000256" key="5">
    <source>
        <dbReference type="RuleBase" id="RU366018"/>
    </source>
</evidence>
<dbReference type="GO" id="GO:0071596">
    <property type="term" value="P:ubiquitin-dependent protein catabolic process via the N-end rule pathway"/>
    <property type="evidence" value="ECO:0007669"/>
    <property type="project" value="UniProtKB-UniRule"/>
</dbReference>
<comment type="function">
    <text evidence="5">Ubiquitin ligase protein which is a component of the N-end rule pathway. Recognizes and binds to proteins bearing specific N-terminal residues that are destabilizing according to the N-end rule, leading to their ubiquitination and subsequent degradation.</text>
</comment>
<feature type="zinc finger region" description="UBR-type" evidence="4">
    <location>
        <begin position="73"/>
        <end position="144"/>
    </location>
</feature>
<dbReference type="Proteomes" id="UP000031668">
    <property type="component" value="Unassembled WGS sequence"/>
</dbReference>
<dbReference type="UniPathway" id="UPA00143"/>
<name>A0A0C2I9Q4_THEKT</name>
<dbReference type="EMBL" id="JWZT01005158">
    <property type="protein sequence ID" value="KII61993.1"/>
    <property type="molecule type" value="Genomic_DNA"/>
</dbReference>
<dbReference type="GO" id="GO:0016567">
    <property type="term" value="P:protein ubiquitination"/>
    <property type="evidence" value="ECO:0007669"/>
    <property type="project" value="UniProtKB-UniRule"/>
</dbReference>
<dbReference type="InterPro" id="IPR003126">
    <property type="entry name" value="Znf_UBR"/>
</dbReference>
<dbReference type="Gene3D" id="2.10.110.30">
    <property type="match status" value="1"/>
</dbReference>
<sequence length="991" mass="116272">MEEPVMEKINYQIDMIIRRALLITSNQQESDPRKVYTDVRLYELVLEPIRVLCINDCNQSTLFMLNSNIGSLGRCTTLLDPEARHYVCTDCASDDSSRLCEDCFSNSRHVTHNYVYSVQKNQCICHCGDSEAYVNSPPCSKHVIPSDAMNIPDIFVKRFRYIIRHMFKYVELMCDDDSGLNSYVDNWLLLSDHFRQLNLKDKPSGFVSSSENNGHSTNAHKWCLLIFRREDDDPGYTNMCMNFANPPGNKVELMSDFRSMGYVCVKYRDTIENCKASSVQIEKFIKDRLPGSGMYCRVINVYRLYFMKLTGYMIQLIHDKCMRKSIFCDMMSDMVFKETSLPEKFFFNRILWTDIRLRLASLVFLPTLLSRRAMNLVEFYWQNFHRLYREVLMRNTIKTYLFRLSIQILTPKTQFEYLVEKGFLCMILDFVSDSLRKLGLRKGASITNVFRRMDRRAIDPIYSILDHFHEILYYPGNSIKESGQINTELKKMALRFMHLLADFEDMEPIKLRQTNHEDETIPEEACILTCHLHHIIKSYVTMILKSDNVTHFLLREFVTLFKNQMERITGKLSTQKAIEKIIILPDVENKPFSIFNLSQRVFFDILTECVVKRKLSDEFAKTIFEDEVLLMEISQAAITSLSFDVFIKASRLTEPSKHLGFLASMYHCPLTACYLFMQDFNAIQFLISFISPEHFLKYLLFNVCPSIREKEALSQSLSTIVSRPEFEDTLVLPHVLILIYNVLTEMRLVGNMDDPDAYFIKRQGIHMQARGNITNDAYVRDVFQNYEGLLVPTNPYTKSVQSERISCNIPYTSQTHQKREPDSFSSQNFNPGYPFYYLNTVQETQLDFSTLLNFYKIRVPYFELPDVIELRAEFKGMDAFMFSESFLDFLMDCFIKWYKKPEHWQRDSPDSFLFILLILSFILRVSRERSICDSHRERMYDFFGPHPKLENRSLLDIIRREVPNCRNPLVAAMINRVNSLSHLGMRNSQTN</sequence>
<dbReference type="InterPro" id="IPR039164">
    <property type="entry name" value="UBR1-like"/>
</dbReference>
<reference evidence="7 8" key="1">
    <citation type="journal article" date="2014" name="Genome Biol. Evol.">
        <title>The genome of the myxosporean Thelohanellus kitauei shows adaptations to nutrient acquisition within its fish host.</title>
        <authorList>
            <person name="Yang Y."/>
            <person name="Xiong J."/>
            <person name="Zhou Z."/>
            <person name="Huo F."/>
            <person name="Miao W."/>
            <person name="Ran C."/>
            <person name="Liu Y."/>
            <person name="Zhang J."/>
            <person name="Feng J."/>
            <person name="Wang M."/>
            <person name="Wang M."/>
            <person name="Wang L."/>
            <person name="Yao B."/>
        </authorList>
    </citation>
    <scope>NUCLEOTIDE SEQUENCE [LARGE SCALE GENOMIC DNA]</scope>
    <source>
        <strain evidence="7">Wuqing</strain>
    </source>
</reference>
<dbReference type="GO" id="GO:0008270">
    <property type="term" value="F:zinc ion binding"/>
    <property type="evidence" value="ECO:0007669"/>
    <property type="project" value="UniProtKB-UniRule"/>
</dbReference>
<comment type="pathway">
    <text evidence="5">Protein modification; protein ubiquitination.</text>
</comment>
<protein>
    <recommendedName>
        <fullName evidence="5">E3 ubiquitin-protein ligase</fullName>
        <ecNumber evidence="5">2.3.2.27</ecNumber>
    </recommendedName>
</protein>
<evidence type="ECO:0000256" key="3">
    <source>
        <dbReference type="ARBA" id="ARBA00022833"/>
    </source>
</evidence>
<evidence type="ECO:0000256" key="1">
    <source>
        <dbReference type="ARBA" id="ARBA00022723"/>
    </source>
</evidence>
<dbReference type="CDD" id="cd19670">
    <property type="entry name" value="UBR-box_UBR1_2_3"/>
    <property type="match status" value="1"/>
</dbReference>
<accession>A0A0C2I9Q4</accession>
<feature type="domain" description="UBR-type" evidence="6">
    <location>
        <begin position="73"/>
        <end position="144"/>
    </location>
</feature>
<organism evidence="7 8">
    <name type="scientific">Thelohanellus kitauei</name>
    <name type="common">Myxosporean</name>
    <dbReference type="NCBI Taxonomy" id="669202"/>
    <lineage>
        <taxon>Eukaryota</taxon>
        <taxon>Metazoa</taxon>
        <taxon>Cnidaria</taxon>
        <taxon>Myxozoa</taxon>
        <taxon>Myxosporea</taxon>
        <taxon>Bivalvulida</taxon>
        <taxon>Platysporina</taxon>
        <taxon>Myxobolidae</taxon>
        <taxon>Thelohanellus</taxon>
    </lineage>
</organism>
<evidence type="ECO:0000313" key="8">
    <source>
        <dbReference type="Proteomes" id="UP000031668"/>
    </source>
</evidence>
<keyword evidence="5" id="KW-0833">Ubl conjugation pathway</keyword>
<dbReference type="PANTHER" id="PTHR21497">
    <property type="entry name" value="UBIQUITIN LIGASE E3 ALPHA-RELATED"/>
    <property type="match status" value="1"/>
</dbReference>
<dbReference type="Pfam" id="PF02207">
    <property type="entry name" value="zf-UBR"/>
    <property type="match status" value="1"/>
</dbReference>
<dbReference type="AlphaFoldDB" id="A0A0C2I9Q4"/>
<comment type="catalytic activity">
    <reaction evidence="5">
        <text>S-ubiquitinyl-[E2 ubiquitin-conjugating enzyme]-L-cysteine + [acceptor protein]-L-lysine = [E2 ubiquitin-conjugating enzyme]-L-cysteine + N(6)-ubiquitinyl-[acceptor protein]-L-lysine.</text>
        <dbReference type="EC" id="2.3.2.27"/>
    </reaction>
</comment>
<dbReference type="GO" id="GO:0005737">
    <property type="term" value="C:cytoplasm"/>
    <property type="evidence" value="ECO:0007669"/>
    <property type="project" value="TreeGrafter"/>
</dbReference>
<comment type="caution">
    <text evidence="7">The sequence shown here is derived from an EMBL/GenBank/DDBJ whole genome shotgun (WGS) entry which is preliminary data.</text>
</comment>
<evidence type="ECO:0000259" key="6">
    <source>
        <dbReference type="PROSITE" id="PS51157"/>
    </source>
</evidence>
<evidence type="ECO:0000256" key="2">
    <source>
        <dbReference type="ARBA" id="ARBA00022771"/>
    </source>
</evidence>
<proteinExistence type="inferred from homology"/>
<keyword evidence="5" id="KW-0808">Transferase</keyword>
<keyword evidence="1 5" id="KW-0479">Metal-binding</keyword>
<dbReference type="PROSITE" id="PS51157">
    <property type="entry name" value="ZF_UBR"/>
    <property type="match status" value="1"/>
</dbReference>
<dbReference type="OrthoDB" id="26387at2759"/>
<evidence type="ECO:0000256" key="4">
    <source>
        <dbReference type="PROSITE-ProRule" id="PRU00508"/>
    </source>
</evidence>
<keyword evidence="2 5" id="KW-0863">Zinc-finger</keyword>
<evidence type="ECO:0000313" key="7">
    <source>
        <dbReference type="EMBL" id="KII61993.1"/>
    </source>
</evidence>
<keyword evidence="3 5" id="KW-0862">Zinc</keyword>